<dbReference type="EMBL" id="LS992241">
    <property type="protein sequence ID" value="SYX85639.1"/>
    <property type="molecule type" value="Genomic_DNA"/>
</dbReference>
<dbReference type="AlphaFoldDB" id="A0A383RH24"/>
<evidence type="ECO:0000259" key="6">
    <source>
        <dbReference type="PROSITE" id="PS50249"/>
    </source>
</evidence>
<organism evidence="7 8">
    <name type="scientific">Paenibacillus alvei</name>
    <name type="common">Bacillus alvei</name>
    <dbReference type="NCBI Taxonomy" id="44250"/>
    <lineage>
        <taxon>Bacteria</taxon>
        <taxon>Bacillati</taxon>
        <taxon>Bacillota</taxon>
        <taxon>Bacilli</taxon>
        <taxon>Bacillales</taxon>
        <taxon>Paenibacillaceae</taxon>
        <taxon>Paenibacillus</taxon>
    </lineage>
</organism>
<dbReference type="PANTHER" id="PTHR34858:SF1">
    <property type="entry name" value="CYSO-CYSTEINE PEPTIDASE"/>
    <property type="match status" value="1"/>
</dbReference>
<dbReference type="Proteomes" id="UP000304148">
    <property type="component" value="Chromosome"/>
</dbReference>
<dbReference type="Gene3D" id="3.40.140.10">
    <property type="entry name" value="Cytidine Deaminase, domain 2"/>
    <property type="match status" value="1"/>
</dbReference>
<dbReference type="GO" id="GO:0000502">
    <property type="term" value="C:proteasome complex"/>
    <property type="evidence" value="ECO:0007669"/>
    <property type="project" value="UniProtKB-KW"/>
</dbReference>
<keyword evidence="1" id="KW-0645">Protease</keyword>
<dbReference type="InterPro" id="IPR037518">
    <property type="entry name" value="MPN"/>
</dbReference>
<gene>
    <name evidence="7" type="ORF">PBLR_14061</name>
</gene>
<reference evidence="8" key="1">
    <citation type="submission" date="2018-08" db="EMBL/GenBank/DDBJ databases">
        <authorList>
            <person name="Chevrot R."/>
        </authorList>
    </citation>
    <scope>NUCLEOTIDE SEQUENCE [LARGE SCALE GENOMIC DNA]</scope>
</reference>
<keyword evidence="2" id="KW-0479">Metal-binding</keyword>
<dbReference type="Pfam" id="PF14464">
    <property type="entry name" value="Prok-JAB"/>
    <property type="match status" value="1"/>
</dbReference>
<keyword evidence="7" id="KW-0647">Proteasome</keyword>
<sequence length="151" mass="17126">MNNHLPTNHNAVGLQLTENTYREMVGHCLREKPLEACGLLSGNDGLANRCWIIDNIDRSPVSFTMDMEQLDHALKQLERSGEQLIAVFHSHPASVPYPSVFDIEHAVYPCSYIIISLSRLRPRVRSYRIEGRQAQPESIRIVTHGTKHDAL</sequence>
<dbReference type="PROSITE" id="PS50249">
    <property type="entry name" value="MPN"/>
    <property type="match status" value="1"/>
</dbReference>
<evidence type="ECO:0000256" key="4">
    <source>
        <dbReference type="ARBA" id="ARBA00022833"/>
    </source>
</evidence>
<dbReference type="RefSeq" id="WP_138187479.1">
    <property type="nucleotide sequence ID" value="NZ_LS992241.1"/>
</dbReference>
<dbReference type="InterPro" id="IPR028090">
    <property type="entry name" value="JAB_dom_prok"/>
</dbReference>
<keyword evidence="3" id="KW-0378">Hydrolase</keyword>
<dbReference type="SMART" id="SM00232">
    <property type="entry name" value="JAB_MPN"/>
    <property type="match status" value="1"/>
</dbReference>
<dbReference type="GO" id="GO:0006508">
    <property type="term" value="P:proteolysis"/>
    <property type="evidence" value="ECO:0007669"/>
    <property type="project" value="UniProtKB-KW"/>
</dbReference>
<dbReference type="GO" id="GO:0008235">
    <property type="term" value="F:metalloexopeptidase activity"/>
    <property type="evidence" value="ECO:0007669"/>
    <property type="project" value="TreeGrafter"/>
</dbReference>
<keyword evidence="4" id="KW-0862">Zinc</keyword>
<protein>
    <submittedName>
        <fullName evidence="7">Proteasome lid subunit RPN8/RPN11, contains Jab1/MPN metalloenzyme (JAMM) motif</fullName>
    </submittedName>
</protein>
<name>A0A383RH24_PAEAL</name>
<dbReference type="InterPro" id="IPR000555">
    <property type="entry name" value="JAMM/MPN+_dom"/>
</dbReference>
<keyword evidence="5" id="KW-0482">Metalloprotease</keyword>
<evidence type="ECO:0000313" key="7">
    <source>
        <dbReference type="EMBL" id="SYX85639.1"/>
    </source>
</evidence>
<dbReference type="SUPFAM" id="SSF102712">
    <property type="entry name" value="JAB1/MPN domain"/>
    <property type="match status" value="1"/>
</dbReference>
<evidence type="ECO:0000256" key="1">
    <source>
        <dbReference type="ARBA" id="ARBA00022670"/>
    </source>
</evidence>
<accession>A0A383RH24</accession>
<dbReference type="GO" id="GO:0008270">
    <property type="term" value="F:zinc ion binding"/>
    <property type="evidence" value="ECO:0007669"/>
    <property type="project" value="TreeGrafter"/>
</dbReference>
<dbReference type="InterPro" id="IPR051929">
    <property type="entry name" value="VirAsm_ModProt"/>
</dbReference>
<feature type="domain" description="MPN" evidence="6">
    <location>
        <begin position="14"/>
        <end position="145"/>
    </location>
</feature>
<proteinExistence type="predicted"/>
<dbReference type="PANTHER" id="PTHR34858">
    <property type="entry name" value="CYSO-CYSTEINE PEPTIDASE"/>
    <property type="match status" value="1"/>
</dbReference>
<dbReference type="CDD" id="cd08070">
    <property type="entry name" value="MPN_like"/>
    <property type="match status" value="1"/>
</dbReference>
<evidence type="ECO:0000256" key="2">
    <source>
        <dbReference type="ARBA" id="ARBA00022723"/>
    </source>
</evidence>
<evidence type="ECO:0000256" key="5">
    <source>
        <dbReference type="ARBA" id="ARBA00023049"/>
    </source>
</evidence>
<evidence type="ECO:0000313" key="8">
    <source>
        <dbReference type="Proteomes" id="UP000304148"/>
    </source>
</evidence>
<evidence type="ECO:0000256" key="3">
    <source>
        <dbReference type="ARBA" id="ARBA00022801"/>
    </source>
</evidence>